<sequence>MPSCPTCQPMKRDVFPARPEIVAWSHAAECLGSFIEFHMAPRTPPSGEGQHVYDKSGGRGRLLICHAPGMSASASLPHSFGAHLSLETLGSSHFPSVGLFRSFLAANCPLASIPGMASGWEVVSTNDVGRITHRWCAAAIVRCASLLRRCYPPVGVAAVFLATAFSFVLLLQY</sequence>
<proteinExistence type="predicted"/>
<evidence type="ECO:0000313" key="2">
    <source>
        <dbReference type="EMBL" id="CAE0840028.1"/>
    </source>
</evidence>
<keyword evidence="1" id="KW-0812">Transmembrane</keyword>
<gene>
    <name evidence="2" type="ORF">EGYM00163_LOCUS51165</name>
</gene>
<accession>A0A7S4GKX9</accession>
<dbReference type="EMBL" id="HBJA01149049">
    <property type="protein sequence ID" value="CAE0840028.1"/>
    <property type="molecule type" value="Transcribed_RNA"/>
</dbReference>
<organism evidence="2">
    <name type="scientific">Eutreptiella gymnastica</name>
    <dbReference type="NCBI Taxonomy" id="73025"/>
    <lineage>
        <taxon>Eukaryota</taxon>
        <taxon>Discoba</taxon>
        <taxon>Euglenozoa</taxon>
        <taxon>Euglenida</taxon>
        <taxon>Spirocuta</taxon>
        <taxon>Euglenophyceae</taxon>
        <taxon>Eutreptiales</taxon>
        <taxon>Eutreptiaceae</taxon>
        <taxon>Eutreptiella</taxon>
    </lineage>
</organism>
<keyword evidence="1" id="KW-0472">Membrane</keyword>
<protein>
    <submittedName>
        <fullName evidence="2">Uncharacterized protein</fullName>
    </submittedName>
</protein>
<reference evidence="2" key="1">
    <citation type="submission" date="2021-01" db="EMBL/GenBank/DDBJ databases">
        <authorList>
            <person name="Corre E."/>
            <person name="Pelletier E."/>
            <person name="Niang G."/>
            <person name="Scheremetjew M."/>
            <person name="Finn R."/>
            <person name="Kale V."/>
            <person name="Holt S."/>
            <person name="Cochrane G."/>
            <person name="Meng A."/>
            <person name="Brown T."/>
            <person name="Cohen L."/>
        </authorList>
    </citation>
    <scope>NUCLEOTIDE SEQUENCE</scope>
    <source>
        <strain evidence="2">CCMP1594</strain>
    </source>
</reference>
<dbReference type="AlphaFoldDB" id="A0A7S4GKX9"/>
<evidence type="ECO:0000256" key="1">
    <source>
        <dbReference type="SAM" id="Phobius"/>
    </source>
</evidence>
<feature type="transmembrane region" description="Helical" evidence="1">
    <location>
        <begin position="151"/>
        <end position="171"/>
    </location>
</feature>
<name>A0A7S4GKX9_9EUGL</name>
<keyword evidence="1" id="KW-1133">Transmembrane helix</keyword>